<dbReference type="GO" id="GO:0004368">
    <property type="term" value="F:glycerol-3-phosphate dehydrogenase (quinone) activity"/>
    <property type="evidence" value="ECO:0007669"/>
    <property type="project" value="UniProtKB-EC"/>
</dbReference>
<dbReference type="Gene3D" id="3.30.9.10">
    <property type="entry name" value="D-Amino Acid Oxidase, subunit A, domain 2"/>
    <property type="match status" value="1"/>
</dbReference>
<dbReference type="Pfam" id="PF16901">
    <property type="entry name" value="DAO_C"/>
    <property type="match status" value="1"/>
</dbReference>
<dbReference type="PANTHER" id="PTHR11985">
    <property type="entry name" value="GLYCEROL-3-PHOSPHATE DEHYDROGENASE"/>
    <property type="match status" value="1"/>
</dbReference>
<evidence type="ECO:0000256" key="7">
    <source>
        <dbReference type="ARBA" id="ARBA00022798"/>
    </source>
</evidence>
<dbReference type="InterPro" id="IPR036188">
    <property type="entry name" value="FAD/NAD-bd_sf"/>
</dbReference>
<sequence length="516" mass="57309">MSETAQIYDVLVVGGGINGTGIAADCAGRGLDVLLCEQQDLASATSSNSSKLIHGGLRYLEHYEFRLVKEALAEREVLLKNAPHIMWPMIFRLPHQPNLRPAWLIRTGLFLYDHLAKRVTLPASRGIRFGADSPLQSQFKKGFEYADGWVDDSRLVVSNALAAAQYGATIATRTRCILARREQDHWLVTLQPAQQAAYQIKTRAIVNAGGPWVARLFDEALEDKSPQNVRLVKGSHIVVPRLHTQPHAYMLQNQDQRIVFVIPFEDNFTLIGTTDVEYQGDPGKVQISSEEISYLLDISNHYFNQQLKPEDIVSSFSGVRPLLDDESASAQTVTRDYKLELSTQNGQLPLLSVFGGKITTYRKLAEAATDKLVEFFPGASGRWTASQPLPGGEFRSVEALSSELRQAYPWLPEQLLRRYLRSYGSRSRLVLQQAETLADLGQDFGHGLFAAEVTYLMAHEWAQSAEDVLWRRSKLGLYFSPAQTATLAGFMAQHLAGIPATADEATAHRVADTTPA</sequence>
<dbReference type="InterPro" id="IPR000447">
    <property type="entry name" value="G3P_DH_FAD-dep"/>
</dbReference>
<name>A0A437R5I1_9GAMM</name>
<dbReference type="EC" id="1.1.5.3" evidence="4 11"/>
<dbReference type="FunFam" id="1.10.8.870:FF:000002">
    <property type="entry name" value="Glycerol-3-phosphate dehydrogenase"/>
    <property type="match status" value="1"/>
</dbReference>
<dbReference type="EMBL" id="SACS01000001">
    <property type="protein sequence ID" value="RVU42036.1"/>
    <property type="molecule type" value="Genomic_DNA"/>
</dbReference>
<evidence type="ECO:0000259" key="13">
    <source>
        <dbReference type="Pfam" id="PF16901"/>
    </source>
</evidence>
<gene>
    <name evidence="14" type="ORF">EOE67_02295</name>
</gene>
<keyword evidence="6 11" id="KW-0285">Flavoprotein</keyword>
<evidence type="ECO:0000256" key="4">
    <source>
        <dbReference type="ARBA" id="ARBA00013029"/>
    </source>
</evidence>
<dbReference type="AlphaFoldDB" id="A0A437R5I1"/>
<dbReference type="Pfam" id="PF01266">
    <property type="entry name" value="DAO"/>
    <property type="match status" value="1"/>
</dbReference>
<dbReference type="NCBIfam" id="NF009906">
    <property type="entry name" value="PRK13369.1"/>
    <property type="match status" value="1"/>
</dbReference>
<keyword evidence="8" id="KW-0274">FAD</keyword>
<dbReference type="InterPro" id="IPR006076">
    <property type="entry name" value="FAD-dep_OxRdtase"/>
</dbReference>
<keyword evidence="15" id="KW-1185">Reference proteome</keyword>
<organism evidence="14 15">
    <name type="scientific">Rheinheimera riviphila</name>
    <dbReference type="NCBI Taxonomy" id="1834037"/>
    <lineage>
        <taxon>Bacteria</taxon>
        <taxon>Pseudomonadati</taxon>
        <taxon>Pseudomonadota</taxon>
        <taxon>Gammaproteobacteria</taxon>
        <taxon>Chromatiales</taxon>
        <taxon>Chromatiaceae</taxon>
        <taxon>Rheinheimera</taxon>
    </lineage>
</organism>
<evidence type="ECO:0000259" key="12">
    <source>
        <dbReference type="Pfam" id="PF01266"/>
    </source>
</evidence>
<evidence type="ECO:0000256" key="3">
    <source>
        <dbReference type="ARBA" id="ARBA00007330"/>
    </source>
</evidence>
<dbReference type="PROSITE" id="PS00977">
    <property type="entry name" value="FAD_G3PDH_1"/>
    <property type="match status" value="1"/>
</dbReference>
<evidence type="ECO:0000313" key="14">
    <source>
        <dbReference type="EMBL" id="RVU42036.1"/>
    </source>
</evidence>
<keyword evidence="7" id="KW-0319">Glycerol metabolism</keyword>
<evidence type="ECO:0000256" key="6">
    <source>
        <dbReference type="ARBA" id="ARBA00022630"/>
    </source>
</evidence>
<evidence type="ECO:0000256" key="10">
    <source>
        <dbReference type="ARBA" id="ARBA00049055"/>
    </source>
</evidence>
<evidence type="ECO:0000256" key="1">
    <source>
        <dbReference type="ARBA" id="ARBA00001974"/>
    </source>
</evidence>
<proteinExistence type="inferred from homology"/>
<evidence type="ECO:0000256" key="9">
    <source>
        <dbReference type="ARBA" id="ARBA00023002"/>
    </source>
</evidence>
<dbReference type="SUPFAM" id="SSF51905">
    <property type="entry name" value="FAD/NAD(P)-binding domain"/>
    <property type="match status" value="1"/>
</dbReference>
<feature type="domain" description="FAD dependent oxidoreductase" evidence="12">
    <location>
        <begin position="9"/>
        <end position="361"/>
    </location>
</feature>
<comment type="catalytic activity">
    <reaction evidence="10 11">
        <text>a quinone + sn-glycerol 3-phosphate = dihydroxyacetone phosphate + a quinol</text>
        <dbReference type="Rhea" id="RHEA:18977"/>
        <dbReference type="ChEBI" id="CHEBI:24646"/>
        <dbReference type="ChEBI" id="CHEBI:57597"/>
        <dbReference type="ChEBI" id="CHEBI:57642"/>
        <dbReference type="ChEBI" id="CHEBI:132124"/>
        <dbReference type="EC" id="1.1.5.3"/>
    </reaction>
</comment>
<protein>
    <recommendedName>
        <fullName evidence="4 11">Glycerol-3-phosphate dehydrogenase</fullName>
        <ecNumber evidence="4 11">1.1.5.3</ecNumber>
    </recommendedName>
</protein>
<evidence type="ECO:0000256" key="2">
    <source>
        <dbReference type="ARBA" id="ARBA00004496"/>
    </source>
</evidence>
<evidence type="ECO:0000256" key="11">
    <source>
        <dbReference type="RuleBase" id="RU361217"/>
    </source>
</evidence>
<comment type="subcellular location">
    <subcellularLocation>
        <location evidence="2">Cytoplasm</location>
    </subcellularLocation>
</comment>
<dbReference type="PRINTS" id="PR01001">
    <property type="entry name" value="FADG3PDH"/>
</dbReference>
<keyword evidence="9 11" id="KW-0560">Oxidoreductase</keyword>
<dbReference type="InterPro" id="IPR031656">
    <property type="entry name" value="DAO_C"/>
</dbReference>
<evidence type="ECO:0000256" key="8">
    <source>
        <dbReference type="ARBA" id="ARBA00022827"/>
    </source>
</evidence>
<dbReference type="Gene3D" id="6.10.250.1890">
    <property type="match status" value="1"/>
</dbReference>
<evidence type="ECO:0000313" key="15">
    <source>
        <dbReference type="Proteomes" id="UP000283077"/>
    </source>
</evidence>
<dbReference type="NCBIfam" id="NF008899">
    <property type="entry name" value="PRK12266.1"/>
    <property type="match status" value="1"/>
</dbReference>
<comment type="caution">
    <text evidence="14">The sequence shown here is derived from an EMBL/GenBank/DDBJ whole genome shotgun (WGS) entry which is preliminary data.</text>
</comment>
<dbReference type="GO" id="GO:0046168">
    <property type="term" value="P:glycerol-3-phosphate catabolic process"/>
    <property type="evidence" value="ECO:0007669"/>
    <property type="project" value="TreeGrafter"/>
</dbReference>
<reference evidence="14 15" key="1">
    <citation type="submission" date="2019-01" db="EMBL/GenBank/DDBJ databases">
        <authorList>
            <person name="Chen W.-M."/>
        </authorList>
    </citation>
    <scope>NUCLEOTIDE SEQUENCE [LARGE SCALE GENOMIC DNA]</scope>
    <source>
        <strain evidence="14 15">KYPC3</strain>
    </source>
</reference>
<comment type="cofactor">
    <cofactor evidence="1 11">
        <name>FAD</name>
        <dbReference type="ChEBI" id="CHEBI:57692"/>
    </cofactor>
</comment>
<comment type="similarity">
    <text evidence="3 11">Belongs to the FAD-dependent glycerol-3-phosphate dehydrogenase family.</text>
</comment>
<dbReference type="InterPro" id="IPR038299">
    <property type="entry name" value="DAO_C_sf"/>
</dbReference>
<dbReference type="PROSITE" id="PS00978">
    <property type="entry name" value="FAD_G3PDH_2"/>
    <property type="match status" value="1"/>
</dbReference>
<dbReference type="Proteomes" id="UP000283077">
    <property type="component" value="Unassembled WGS sequence"/>
</dbReference>
<feature type="domain" description="Alpha-glycerophosphate oxidase C-terminal" evidence="13">
    <location>
        <begin position="384"/>
        <end position="478"/>
    </location>
</feature>
<dbReference type="RefSeq" id="WP_127697413.1">
    <property type="nucleotide sequence ID" value="NZ_SACS01000001.1"/>
</dbReference>
<keyword evidence="5" id="KW-0963">Cytoplasm</keyword>
<dbReference type="PANTHER" id="PTHR11985:SF15">
    <property type="entry name" value="GLYCEROL-3-PHOSPHATE DEHYDROGENASE, MITOCHONDRIAL"/>
    <property type="match status" value="1"/>
</dbReference>
<dbReference type="OrthoDB" id="9766796at2"/>
<evidence type="ECO:0000256" key="5">
    <source>
        <dbReference type="ARBA" id="ARBA00022490"/>
    </source>
</evidence>
<dbReference type="Gene3D" id="1.10.8.870">
    <property type="entry name" value="Alpha-glycerophosphate oxidase, cap domain"/>
    <property type="match status" value="1"/>
</dbReference>
<dbReference type="GO" id="GO:0009331">
    <property type="term" value="C:glycerol-3-phosphate dehydrogenase (FAD) complex"/>
    <property type="evidence" value="ECO:0007669"/>
    <property type="project" value="UniProtKB-UniRule"/>
</dbReference>
<accession>A0A437R5I1</accession>
<dbReference type="GO" id="GO:0006071">
    <property type="term" value="P:glycerol metabolic process"/>
    <property type="evidence" value="ECO:0007669"/>
    <property type="project" value="UniProtKB-KW"/>
</dbReference>
<dbReference type="Gene3D" id="3.50.50.60">
    <property type="entry name" value="FAD/NAD(P)-binding domain"/>
    <property type="match status" value="1"/>
</dbReference>